<dbReference type="AlphaFoldDB" id="A0A6B2L5G6"/>
<dbReference type="GO" id="GO:0019843">
    <property type="term" value="F:rRNA binding"/>
    <property type="evidence" value="ECO:0007669"/>
    <property type="project" value="TreeGrafter"/>
</dbReference>
<dbReference type="Gene3D" id="3.40.50.300">
    <property type="entry name" value="P-loop containing nucleotide triphosphate hydrolases"/>
    <property type="match status" value="1"/>
</dbReference>
<dbReference type="CDD" id="cd00882">
    <property type="entry name" value="Ras_like_GTPase"/>
    <property type="match status" value="1"/>
</dbReference>
<reference evidence="2" key="1">
    <citation type="journal article" date="2020" name="J. Eukaryot. Microbiol.">
        <title>De novo Sequencing, Assembly and Annotation of the Transcriptome for the Free-Living Testate Amoeba Arcella intermedia.</title>
        <authorList>
            <person name="Ribeiro G.M."/>
            <person name="Porfirio-Sousa A.L."/>
            <person name="Maurer-Alcala X.X."/>
            <person name="Katz L.A."/>
            <person name="Lahr D.J.G."/>
        </authorList>
    </citation>
    <scope>NUCLEOTIDE SEQUENCE</scope>
</reference>
<accession>A0A6B2L5G6</accession>
<dbReference type="Pfam" id="PF01926">
    <property type="entry name" value="MMR_HSR1"/>
    <property type="match status" value="1"/>
</dbReference>
<dbReference type="SUPFAM" id="SSF52540">
    <property type="entry name" value="P-loop containing nucleoside triphosphate hydrolases"/>
    <property type="match status" value="1"/>
</dbReference>
<dbReference type="GO" id="GO:0043024">
    <property type="term" value="F:ribosomal small subunit binding"/>
    <property type="evidence" value="ECO:0007669"/>
    <property type="project" value="TreeGrafter"/>
</dbReference>
<dbReference type="PANTHER" id="PTHR42698">
    <property type="entry name" value="GTPASE ERA"/>
    <property type="match status" value="1"/>
</dbReference>
<dbReference type="PANTHER" id="PTHR42698:SF1">
    <property type="entry name" value="GTPASE ERA, MITOCHONDRIAL"/>
    <property type="match status" value="1"/>
</dbReference>
<dbReference type="InterPro" id="IPR005662">
    <property type="entry name" value="GTPase_Era-like"/>
</dbReference>
<evidence type="ECO:0000259" key="1">
    <source>
        <dbReference type="Pfam" id="PF01926"/>
    </source>
</evidence>
<feature type="domain" description="G" evidence="1">
    <location>
        <begin position="28"/>
        <end position="148"/>
    </location>
</feature>
<dbReference type="GO" id="GO:0000028">
    <property type="term" value="P:ribosomal small subunit assembly"/>
    <property type="evidence" value="ECO:0007669"/>
    <property type="project" value="TreeGrafter"/>
</dbReference>
<proteinExistence type="predicted"/>
<protein>
    <recommendedName>
        <fullName evidence="1">G domain-containing protein</fullName>
    </recommendedName>
</protein>
<sequence>MEVEARDLVKKFSKAFTKVSSRLQKPNVLITGITGAGKSSLVNSIFGNNIAETGTGVPLTQHFTKYESEDMRVVIYDSKGLEHGEYDNFIQNTNQFFNSLSPGAVPELDSIHVIWYIVNSAHSRWEPFEEKICREILNKAPLMFVLNKADLSTKKDKEGIKKIIRNLHLPNFKGIYETIANPEKKTKDFDRCPRCKSDDIILKKKTSKMMCLECNYSESLRLEDDLQDLIEQTCRVLPAVLQGAFISAQNVNFHLKEEHSCKILADFWSGFGQARTPTKLFKIIAQMMANLSIVWDFKRRGLLYGEFMARDVVGAFTWRDKFQLLFQNKTDFQRIHTTALGILWSRCLRSLAIELFQMWSKSSSLDVGSLQSSEINASCSIIFSQMNEVCLSAIENEITDHGLHYVLEKEMSF</sequence>
<name>A0A6B2L5G6_9EUKA</name>
<evidence type="ECO:0000313" key="2">
    <source>
        <dbReference type="EMBL" id="NDV32214.1"/>
    </source>
</evidence>
<dbReference type="GO" id="GO:0005525">
    <property type="term" value="F:GTP binding"/>
    <property type="evidence" value="ECO:0007669"/>
    <property type="project" value="InterPro"/>
</dbReference>
<dbReference type="InterPro" id="IPR006073">
    <property type="entry name" value="GTP-bd"/>
</dbReference>
<dbReference type="EMBL" id="GIBP01003245">
    <property type="protein sequence ID" value="NDV32214.1"/>
    <property type="molecule type" value="Transcribed_RNA"/>
</dbReference>
<organism evidence="2">
    <name type="scientific">Arcella intermedia</name>
    <dbReference type="NCBI Taxonomy" id="1963864"/>
    <lineage>
        <taxon>Eukaryota</taxon>
        <taxon>Amoebozoa</taxon>
        <taxon>Tubulinea</taxon>
        <taxon>Elardia</taxon>
        <taxon>Arcellinida</taxon>
        <taxon>Sphaerothecina</taxon>
        <taxon>Arcellidae</taxon>
        <taxon>Arcella</taxon>
    </lineage>
</organism>
<dbReference type="InterPro" id="IPR027417">
    <property type="entry name" value="P-loop_NTPase"/>
</dbReference>